<proteinExistence type="predicted"/>
<evidence type="ECO:0000313" key="1">
    <source>
        <dbReference type="EMBL" id="QYR52295.1"/>
    </source>
</evidence>
<keyword evidence="2" id="KW-1185">Reference proteome</keyword>
<dbReference type="SUPFAM" id="SSF48576">
    <property type="entry name" value="Terpenoid synthases"/>
    <property type="match status" value="1"/>
</dbReference>
<gene>
    <name evidence="1" type="ORF">H8L67_06680</name>
</gene>
<dbReference type="Proteomes" id="UP000824755">
    <property type="component" value="Chromosome"/>
</dbReference>
<dbReference type="EMBL" id="CP080544">
    <property type="protein sequence ID" value="QYR52295.1"/>
    <property type="molecule type" value="Genomic_DNA"/>
</dbReference>
<name>A0ABX8WMG4_9GAMM</name>
<dbReference type="InterPro" id="IPR008949">
    <property type="entry name" value="Isoprenoid_synthase_dom_sf"/>
</dbReference>
<evidence type="ECO:0008006" key="3">
    <source>
        <dbReference type="Google" id="ProtNLM"/>
    </source>
</evidence>
<protein>
    <recommendedName>
        <fullName evidence="3">Phytoene/squalene synthase family protein</fullName>
    </recommendedName>
</protein>
<accession>A0ABX8WMG4</accession>
<dbReference type="RefSeq" id="WP_220379082.1">
    <property type="nucleotide sequence ID" value="NZ_CP080544.1"/>
</dbReference>
<evidence type="ECO:0000313" key="2">
    <source>
        <dbReference type="Proteomes" id="UP000824755"/>
    </source>
</evidence>
<sequence>MALSTETNITLQAAREKWLSRWPEWEIAELFLPANTRPLAWVWFAWLDELALAAWSGADAAPGMAKLAWWQEELKGWAKGARRHPLGATLQPLPVDWAAIAQQMGALKERDLGTTGNIAELVRAVEGFAALIAQSEQALFGGRSAPSNARVIRTLLISVGIVPDQGLGSEPSLGAAARRVLDALADLRANSAGRAVGRFQVLLASWRAARKG</sequence>
<reference evidence="1 2" key="1">
    <citation type="submission" date="2021-08" db="EMBL/GenBank/DDBJ databases">
        <title>Lysobacter sp. strain CJ11 Genome sequencing and assembly.</title>
        <authorList>
            <person name="Kim I."/>
        </authorList>
    </citation>
    <scope>NUCLEOTIDE SEQUENCE [LARGE SCALE GENOMIC DNA]</scope>
    <source>
        <strain evidence="1 2">CJ11</strain>
    </source>
</reference>
<organism evidence="1 2">
    <name type="scientific">Lysobacter soyae</name>
    <dbReference type="NCBI Taxonomy" id="2764185"/>
    <lineage>
        <taxon>Bacteria</taxon>
        <taxon>Pseudomonadati</taxon>
        <taxon>Pseudomonadota</taxon>
        <taxon>Gammaproteobacteria</taxon>
        <taxon>Lysobacterales</taxon>
        <taxon>Lysobacteraceae</taxon>
        <taxon>Lysobacter</taxon>
    </lineage>
</organism>